<evidence type="ECO:0000259" key="12">
    <source>
        <dbReference type="Pfam" id="PF00561"/>
    </source>
</evidence>
<feature type="active site" evidence="9">
    <location>
        <position position="267"/>
    </location>
</feature>
<dbReference type="Proteomes" id="UP000004925">
    <property type="component" value="Unassembled WGS sequence"/>
</dbReference>
<feature type="domain" description="AB hydrolase-1" evidence="12">
    <location>
        <begin position="38"/>
        <end position="300"/>
    </location>
</feature>
<dbReference type="eggNOG" id="COG0596">
    <property type="taxonomic scope" value="Bacteria"/>
</dbReference>
<dbReference type="PANTHER" id="PTHR43722:SF1">
    <property type="entry name" value="PROLINE IMINOPEPTIDASE"/>
    <property type="match status" value="1"/>
</dbReference>
<organism evidence="13 14">
    <name type="scientific">Fusobacterium vincentii 4_1_13</name>
    <dbReference type="NCBI Taxonomy" id="469606"/>
    <lineage>
        <taxon>Bacteria</taxon>
        <taxon>Fusobacteriati</taxon>
        <taxon>Fusobacteriota</taxon>
        <taxon>Fusobacteriia</taxon>
        <taxon>Fusobacteriales</taxon>
        <taxon>Fusobacteriaceae</taxon>
        <taxon>Fusobacterium</taxon>
    </lineage>
</organism>
<dbReference type="RefSeq" id="WP_008797447.1">
    <property type="nucleotide sequence ID" value="NZ_KQ235735.1"/>
</dbReference>
<feature type="active site" description="Nucleophile" evidence="9">
    <location>
        <position position="112"/>
    </location>
</feature>
<evidence type="ECO:0000256" key="9">
    <source>
        <dbReference type="PIRSR" id="PIRSR006431-1"/>
    </source>
</evidence>
<keyword evidence="11" id="KW-1133">Transmembrane helix</keyword>
<dbReference type="GO" id="GO:0004177">
    <property type="term" value="F:aminopeptidase activity"/>
    <property type="evidence" value="ECO:0007669"/>
    <property type="project" value="UniProtKB-UniRule"/>
</dbReference>
<evidence type="ECO:0000256" key="11">
    <source>
        <dbReference type="SAM" id="Phobius"/>
    </source>
</evidence>
<accession>A0A0M1VSG9</accession>
<keyword evidence="5 8" id="KW-0963">Cytoplasm</keyword>
<keyword evidence="11" id="KW-0472">Membrane</keyword>
<feature type="transmembrane region" description="Helical" evidence="11">
    <location>
        <begin position="106"/>
        <end position="125"/>
    </location>
</feature>
<dbReference type="PIRSF" id="PIRSF006431">
    <property type="entry name" value="Pept_S33"/>
    <property type="match status" value="1"/>
</dbReference>
<evidence type="ECO:0000256" key="5">
    <source>
        <dbReference type="ARBA" id="ARBA00022490"/>
    </source>
</evidence>
<dbReference type="AlphaFoldDB" id="A0A0M1VSG9"/>
<dbReference type="EC" id="3.4.11.5" evidence="8 10"/>
<dbReference type="InterPro" id="IPR029058">
    <property type="entry name" value="AB_hydrolase_fold"/>
</dbReference>
<evidence type="ECO:0000256" key="10">
    <source>
        <dbReference type="RuleBase" id="RU003421"/>
    </source>
</evidence>
<evidence type="ECO:0000256" key="1">
    <source>
        <dbReference type="ARBA" id="ARBA00001585"/>
    </source>
</evidence>
<sequence length="324" mass="37961">MKNYDFYPPIEPSRSYMLPVSDIHSIYVEECGNPNGEPIIFLHGGPGAGFGKKARRFFDPEYYHIILFDQRACGKSIPFLELKENNIFFLVEDMEKIRLHLGIDKWTIFAGSFGTALALVYAIHYPKKVKRMILQGIFLATESDLKWFFQEGISEIYPAEFKKFKDFIPKGEQKNLLEAYHKRFFCDNIELRNKAIKIWSRFQLRVMESENIMIPEDEEIQASEISLALIEAHYFYNNMFWEDKNYILNRVEKIKNIPIHIAHGRFDLNTRVVSAYKLAERLNNCELVIVEGVGHSPFTEKMSKVLIKFLEDIKELNYKDEGNS</sequence>
<dbReference type="Gene3D" id="3.40.50.1820">
    <property type="entry name" value="alpha/beta hydrolase"/>
    <property type="match status" value="1"/>
</dbReference>
<dbReference type="Pfam" id="PF00561">
    <property type="entry name" value="Abhydrolase_1"/>
    <property type="match status" value="1"/>
</dbReference>
<evidence type="ECO:0000256" key="6">
    <source>
        <dbReference type="ARBA" id="ARBA00022670"/>
    </source>
</evidence>
<reference evidence="13 14" key="1">
    <citation type="submission" date="2011-10" db="EMBL/GenBank/DDBJ databases">
        <title>The Genome Sequence of Fusobacterium sp. 4_1_13.</title>
        <authorList>
            <consortium name="The Broad Institute Genome Sequencing Platform"/>
            <person name="Earl A."/>
            <person name="Ward D."/>
            <person name="Feldgarden M."/>
            <person name="Gevers D."/>
            <person name="Strauss J."/>
            <person name="Ambrose C."/>
            <person name="Allen-Vercoe E."/>
            <person name="Young S.K."/>
            <person name="Zeng Q."/>
            <person name="Gargeya S."/>
            <person name="Fitzgerald M."/>
            <person name="Haas B."/>
            <person name="Abouelleil A."/>
            <person name="Alvarado L."/>
            <person name="Arachchi H.M."/>
            <person name="Berlin A."/>
            <person name="Brown A."/>
            <person name="Chapman S.B."/>
            <person name="Chen Z."/>
            <person name="Dunbar C."/>
            <person name="Freedman E."/>
            <person name="Gearin G."/>
            <person name="Goldberg J."/>
            <person name="Griggs A."/>
            <person name="Gujja S."/>
            <person name="Heiman D."/>
            <person name="Howarth C."/>
            <person name="Larson L."/>
            <person name="Lui A."/>
            <person name="MacDonald P.J."/>
            <person name="Montmayeur A."/>
            <person name="Murphy C."/>
            <person name="Neiman D."/>
            <person name="Pearson M."/>
            <person name="Priest M."/>
            <person name="Roberts A."/>
            <person name="Saif S."/>
            <person name="Shea T."/>
            <person name="Shenoy N."/>
            <person name="Sisk P."/>
            <person name="Stolte C."/>
            <person name="Sykes S."/>
            <person name="Wortman J."/>
            <person name="Nusbaum C."/>
            <person name="Birren B."/>
        </authorList>
    </citation>
    <scope>NUCLEOTIDE SEQUENCE [LARGE SCALE GENOMIC DNA]</scope>
    <source>
        <strain evidence="13 14">4_1_13</strain>
    </source>
</reference>
<comment type="subcellular location">
    <subcellularLocation>
        <location evidence="2 8">Cytoplasm</location>
    </subcellularLocation>
</comment>
<dbReference type="PANTHER" id="PTHR43722">
    <property type="entry name" value="PROLINE IMINOPEPTIDASE"/>
    <property type="match status" value="1"/>
</dbReference>
<comment type="catalytic activity">
    <reaction evidence="1 8 10">
        <text>Release of N-terminal proline from a peptide.</text>
        <dbReference type="EC" id="3.4.11.5"/>
    </reaction>
</comment>
<evidence type="ECO:0000256" key="8">
    <source>
        <dbReference type="PIRNR" id="PIRNR006431"/>
    </source>
</evidence>
<dbReference type="InterPro" id="IPR002410">
    <property type="entry name" value="Peptidase_S33"/>
</dbReference>
<keyword evidence="11" id="KW-0812">Transmembrane</keyword>
<dbReference type="InterPro" id="IPR005944">
    <property type="entry name" value="Pro_iminopeptidase"/>
</dbReference>
<evidence type="ECO:0000256" key="7">
    <source>
        <dbReference type="ARBA" id="ARBA00022801"/>
    </source>
</evidence>
<dbReference type="HOGENOM" id="CLU_043739_2_2_0"/>
<keyword evidence="4 8" id="KW-0031">Aminopeptidase</keyword>
<dbReference type="EMBL" id="ACDE02000013">
    <property type="protein sequence ID" value="EEO39582.1"/>
    <property type="molecule type" value="Genomic_DNA"/>
</dbReference>
<comment type="caution">
    <text evidence="13">The sequence shown here is derived from an EMBL/GenBank/DDBJ whole genome shotgun (WGS) entry which is preliminary data.</text>
</comment>
<name>A0A0M1VSG9_FUSVC</name>
<dbReference type="GO" id="GO:0005737">
    <property type="term" value="C:cytoplasm"/>
    <property type="evidence" value="ECO:0007669"/>
    <property type="project" value="UniProtKB-SubCell"/>
</dbReference>
<evidence type="ECO:0000256" key="4">
    <source>
        <dbReference type="ARBA" id="ARBA00022438"/>
    </source>
</evidence>
<dbReference type="GO" id="GO:0006508">
    <property type="term" value="P:proteolysis"/>
    <property type="evidence" value="ECO:0007669"/>
    <property type="project" value="UniProtKB-KW"/>
</dbReference>
<dbReference type="NCBIfam" id="TIGR01249">
    <property type="entry name" value="pro_imino_pep_1"/>
    <property type="match status" value="1"/>
</dbReference>
<gene>
    <name evidence="13" type="ORF">FSCG_00295</name>
</gene>
<evidence type="ECO:0000256" key="3">
    <source>
        <dbReference type="ARBA" id="ARBA00010088"/>
    </source>
</evidence>
<dbReference type="SUPFAM" id="SSF53474">
    <property type="entry name" value="alpha/beta-Hydrolases"/>
    <property type="match status" value="1"/>
</dbReference>
<proteinExistence type="inferred from homology"/>
<evidence type="ECO:0000256" key="2">
    <source>
        <dbReference type="ARBA" id="ARBA00004496"/>
    </source>
</evidence>
<feature type="active site" description="Proton donor" evidence="9">
    <location>
        <position position="295"/>
    </location>
</feature>
<dbReference type="InterPro" id="IPR000073">
    <property type="entry name" value="AB_hydrolase_1"/>
</dbReference>
<evidence type="ECO:0000313" key="13">
    <source>
        <dbReference type="EMBL" id="EEO39582.1"/>
    </source>
</evidence>
<dbReference type="PRINTS" id="PR00793">
    <property type="entry name" value="PROAMNOPTASE"/>
</dbReference>
<comment type="similarity">
    <text evidence="3 8 10">Belongs to the peptidase S33 family.</text>
</comment>
<evidence type="ECO:0000313" key="14">
    <source>
        <dbReference type="Proteomes" id="UP000004925"/>
    </source>
</evidence>
<protein>
    <recommendedName>
        <fullName evidence="8 10">Proline iminopeptidase</fullName>
        <shortName evidence="8">PIP</shortName>
        <ecNumber evidence="8 10">3.4.11.5</ecNumber>
    </recommendedName>
    <alternativeName>
        <fullName evidence="8">Prolyl aminopeptidase</fullName>
    </alternativeName>
</protein>
<keyword evidence="7 8" id="KW-0378">Hydrolase</keyword>
<keyword evidence="6 8" id="KW-0645">Protease</keyword>